<protein>
    <submittedName>
        <fullName evidence="2">Uncharacterized protein</fullName>
    </submittedName>
</protein>
<evidence type="ECO:0000313" key="3">
    <source>
        <dbReference type="Proteomes" id="UP000177996"/>
    </source>
</evidence>
<evidence type="ECO:0000313" key="2">
    <source>
        <dbReference type="EMBL" id="OGZ09716.1"/>
    </source>
</evidence>
<accession>A0A1G2D7X1</accession>
<dbReference type="Proteomes" id="UP000177996">
    <property type="component" value="Unassembled WGS sequence"/>
</dbReference>
<gene>
    <name evidence="2" type="ORF">A3D65_05310</name>
</gene>
<evidence type="ECO:0000256" key="1">
    <source>
        <dbReference type="SAM" id="Phobius"/>
    </source>
</evidence>
<keyword evidence="1" id="KW-0472">Membrane</keyword>
<comment type="caution">
    <text evidence="2">The sequence shown here is derived from an EMBL/GenBank/DDBJ whole genome shotgun (WGS) entry which is preliminary data.</text>
</comment>
<dbReference type="STRING" id="1798661.A3D65_05310"/>
<organism evidence="2 3">
    <name type="scientific">Candidatus Lloydbacteria bacterium RIFCSPHIGHO2_02_FULL_50_13</name>
    <dbReference type="NCBI Taxonomy" id="1798661"/>
    <lineage>
        <taxon>Bacteria</taxon>
        <taxon>Candidatus Lloydiibacteriota</taxon>
    </lineage>
</organism>
<keyword evidence="1" id="KW-0812">Transmembrane</keyword>
<dbReference type="AlphaFoldDB" id="A0A1G2D7X1"/>
<feature type="transmembrane region" description="Helical" evidence="1">
    <location>
        <begin position="7"/>
        <end position="26"/>
    </location>
</feature>
<reference evidence="2 3" key="1">
    <citation type="journal article" date="2016" name="Nat. Commun.">
        <title>Thousands of microbial genomes shed light on interconnected biogeochemical processes in an aquifer system.</title>
        <authorList>
            <person name="Anantharaman K."/>
            <person name="Brown C.T."/>
            <person name="Hug L.A."/>
            <person name="Sharon I."/>
            <person name="Castelle C.J."/>
            <person name="Probst A.J."/>
            <person name="Thomas B.C."/>
            <person name="Singh A."/>
            <person name="Wilkins M.J."/>
            <person name="Karaoz U."/>
            <person name="Brodie E.L."/>
            <person name="Williams K.H."/>
            <person name="Hubbard S.S."/>
            <person name="Banfield J.F."/>
        </authorList>
    </citation>
    <scope>NUCLEOTIDE SEQUENCE [LARGE SCALE GENOMIC DNA]</scope>
</reference>
<dbReference type="EMBL" id="MHLL01000016">
    <property type="protein sequence ID" value="OGZ09716.1"/>
    <property type="molecule type" value="Genomic_DNA"/>
</dbReference>
<proteinExistence type="predicted"/>
<feature type="transmembrane region" description="Helical" evidence="1">
    <location>
        <begin position="46"/>
        <end position="65"/>
    </location>
</feature>
<name>A0A1G2D7X1_9BACT</name>
<keyword evidence="1" id="KW-1133">Transmembrane helix</keyword>
<sequence length="88" mass="10041">MVDHLGVAFVSLFATFAVLWVLRAVVFLPLLVGTGLTLYSHSFSPIFWSIGFTYLFGYGATYWEFVREVEGYEKILQTIKHLETARSD</sequence>